<feature type="region of interest" description="Disordered" evidence="1">
    <location>
        <begin position="86"/>
        <end position="108"/>
    </location>
</feature>
<proteinExistence type="predicted"/>
<comment type="caution">
    <text evidence="3">The sequence shown here is derived from an EMBL/GenBank/DDBJ whole genome shotgun (WGS) entry which is preliminary data.</text>
</comment>
<dbReference type="RefSeq" id="WP_378228254.1">
    <property type="nucleotide sequence ID" value="NZ_JBHSLL010000012.1"/>
</dbReference>
<gene>
    <name evidence="3" type="ORF">ACFPLB_05050</name>
</gene>
<dbReference type="Pfam" id="PF17264">
    <property type="entry name" value="DUF5330"/>
    <property type="match status" value="1"/>
</dbReference>
<dbReference type="InterPro" id="IPR035220">
    <property type="entry name" value="DUF5330"/>
</dbReference>
<dbReference type="EMBL" id="JBHSLL010000012">
    <property type="protein sequence ID" value="MFC5385334.1"/>
    <property type="molecule type" value="Genomic_DNA"/>
</dbReference>
<sequence>MGFLIRFAFWFSLVLLALPFDTGPDDYARESVNPVQTLFLPGDAAGDLVNICKDQPEICKTGVSTVHTITEQAKIIVDLARTLVEDTPKKQPETPQDPVMTGSVSTNN</sequence>
<accession>A0ABW0GVD7</accession>
<evidence type="ECO:0000313" key="4">
    <source>
        <dbReference type="Proteomes" id="UP001596016"/>
    </source>
</evidence>
<dbReference type="Proteomes" id="UP001596016">
    <property type="component" value="Unassembled WGS sequence"/>
</dbReference>
<keyword evidence="2" id="KW-0732">Signal</keyword>
<keyword evidence="4" id="KW-1185">Reference proteome</keyword>
<feature type="signal peptide" evidence="2">
    <location>
        <begin position="1"/>
        <end position="17"/>
    </location>
</feature>
<name>A0ABW0GVD7_9HYPH</name>
<protein>
    <submittedName>
        <fullName evidence="3">DUF5330 domain-containing protein</fullName>
    </submittedName>
</protein>
<evidence type="ECO:0000256" key="2">
    <source>
        <dbReference type="SAM" id="SignalP"/>
    </source>
</evidence>
<reference evidence="4" key="1">
    <citation type="journal article" date="2019" name="Int. J. Syst. Evol. Microbiol.">
        <title>The Global Catalogue of Microorganisms (GCM) 10K type strain sequencing project: providing services to taxonomists for standard genome sequencing and annotation.</title>
        <authorList>
            <consortium name="The Broad Institute Genomics Platform"/>
            <consortium name="The Broad Institute Genome Sequencing Center for Infectious Disease"/>
            <person name="Wu L."/>
            <person name="Ma J."/>
        </authorList>
    </citation>
    <scope>NUCLEOTIDE SEQUENCE [LARGE SCALE GENOMIC DNA]</scope>
    <source>
        <strain evidence="4">CGMCC 4.1415</strain>
    </source>
</reference>
<evidence type="ECO:0000313" key="3">
    <source>
        <dbReference type="EMBL" id="MFC5385334.1"/>
    </source>
</evidence>
<organism evidence="3 4">
    <name type="scientific">Aquamicrobium segne</name>
    <dbReference type="NCBI Taxonomy" id="469547"/>
    <lineage>
        <taxon>Bacteria</taxon>
        <taxon>Pseudomonadati</taxon>
        <taxon>Pseudomonadota</taxon>
        <taxon>Alphaproteobacteria</taxon>
        <taxon>Hyphomicrobiales</taxon>
        <taxon>Phyllobacteriaceae</taxon>
        <taxon>Aquamicrobium</taxon>
    </lineage>
</organism>
<evidence type="ECO:0000256" key="1">
    <source>
        <dbReference type="SAM" id="MobiDB-lite"/>
    </source>
</evidence>
<feature type="chain" id="PRO_5045063039" evidence="2">
    <location>
        <begin position="18"/>
        <end position="108"/>
    </location>
</feature>